<feature type="domain" description="NADAR" evidence="3">
    <location>
        <begin position="9"/>
        <end position="199"/>
    </location>
</feature>
<dbReference type="Pfam" id="PF08719">
    <property type="entry name" value="NADAR"/>
    <property type="match status" value="1"/>
</dbReference>
<proteinExistence type="predicted"/>
<dbReference type="SUPFAM" id="SSF143990">
    <property type="entry name" value="YbiA-like"/>
    <property type="match status" value="1"/>
</dbReference>
<sequence>MNTNDQGIYFYQLDKPFGELSNLYPSPINIALLLDSQSFDQTMRSIQSVERDGGFYKISIVSMGQTCEFELPAYAIEGIVYPTVEHWFQCLKTLDLEKWAWLYRESDPFEIARKGKSPSILLRADWEQIKDSIMFIGLLAKFTQNTALWKVLDSTGSNNLYEDAPKDAYWGLGPADTSGKRNGKNTLGHLLVKVRTCLRANEAP</sequence>
<dbReference type="Proteomes" id="UP000597444">
    <property type="component" value="Unassembled WGS sequence"/>
</dbReference>
<comment type="catalytic activity">
    <reaction evidence="2">
        <text>2,5-diamino-6-hydroxy-4-(5-phosphoribosylamino)-pyrimidine + H2O = 2,5,6-triamino-4-hydroxypyrimidine + D-ribose 5-phosphate</text>
        <dbReference type="Rhea" id="RHEA:23436"/>
        <dbReference type="ChEBI" id="CHEBI:15377"/>
        <dbReference type="ChEBI" id="CHEBI:58614"/>
        <dbReference type="ChEBI" id="CHEBI:78346"/>
        <dbReference type="ChEBI" id="CHEBI:137796"/>
    </reaction>
</comment>
<dbReference type="InterPro" id="IPR012816">
    <property type="entry name" value="NADAR"/>
</dbReference>
<accession>A0A8J3N9G2</accession>
<dbReference type="EMBL" id="BNJK01000003">
    <property type="protein sequence ID" value="GHP00749.1"/>
    <property type="molecule type" value="Genomic_DNA"/>
</dbReference>
<evidence type="ECO:0000313" key="5">
    <source>
        <dbReference type="Proteomes" id="UP000597444"/>
    </source>
</evidence>
<dbReference type="CDD" id="cd15457">
    <property type="entry name" value="NADAR"/>
    <property type="match status" value="1"/>
</dbReference>
<dbReference type="NCBIfam" id="TIGR02464">
    <property type="entry name" value="ribofla_fusion"/>
    <property type="match status" value="1"/>
</dbReference>
<evidence type="ECO:0000259" key="3">
    <source>
        <dbReference type="Pfam" id="PF08719"/>
    </source>
</evidence>
<evidence type="ECO:0000256" key="2">
    <source>
        <dbReference type="ARBA" id="ARBA00000751"/>
    </source>
</evidence>
<reference evidence="4" key="1">
    <citation type="submission" date="2020-10" db="EMBL/GenBank/DDBJ databases">
        <title>Taxonomic study of unclassified bacteria belonging to the class Ktedonobacteria.</title>
        <authorList>
            <person name="Yabe S."/>
            <person name="Wang C.M."/>
            <person name="Zheng Y."/>
            <person name="Sakai Y."/>
            <person name="Cavaletti L."/>
            <person name="Monciardini P."/>
            <person name="Donadio S."/>
        </authorList>
    </citation>
    <scope>NUCLEOTIDE SEQUENCE</scope>
    <source>
        <strain evidence="4">ID150040</strain>
    </source>
</reference>
<dbReference type="AlphaFoldDB" id="A0A8J3N9G2"/>
<comment type="caution">
    <text evidence="4">The sequence shown here is derived from an EMBL/GenBank/DDBJ whole genome shotgun (WGS) entry which is preliminary data.</text>
</comment>
<dbReference type="Gene3D" id="1.10.357.40">
    <property type="entry name" value="YbiA-like"/>
    <property type="match status" value="1"/>
</dbReference>
<evidence type="ECO:0000256" key="1">
    <source>
        <dbReference type="ARBA" id="ARBA00000022"/>
    </source>
</evidence>
<protein>
    <recommendedName>
        <fullName evidence="3">NADAR domain-containing protein</fullName>
    </recommendedName>
</protein>
<dbReference type="RefSeq" id="WP_220211335.1">
    <property type="nucleotide sequence ID" value="NZ_BNJK01000003.1"/>
</dbReference>
<evidence type="ECO:0000313" key="4">
    <source>
        <dbReference type="EMBL" id="GHP00749.1"/>
    </source>
</evidence>
<keyword evidence="5" id="KW-1185">Reference proteome</keyword>
<dbReference type="InterPro" id="IPR037238">
    <property type="entry name" value="YbiA-like_sf"/>
</dbReference>
<name>A0A8J3N9G2_9CHLR</name>
<organism evidence="4 5">
    <name type="scientific">Reticulibacter mediterranei</name>
    <dbReference type="NCBI Taxonomy" id="2778369"/>
    <lineage>
        <taxon>Bacteria</taxon>
        <taxon>Bacillati</taxon>
        <taxon>Chloroflexota</taxon>
        <taxon>Ktedonobacteria</taxon>
        <taxon>Ktedonobacterales</taxon>
        <taxon>Reticulibacteraceae</taxon>
        <taxon>Reticulibacter</taxon>
    </lineage>
</organism>
<comment type="catalytic activity">
    <reaction evidence="1">
        <text>5-amino-6-(5-phospho-D-ribosylamino)uracil + H2O = 5,6-diaminouracil + D-ribose 5-phosphate</text>
        <dbReference type="Rhea" id="RHEA:55020"/>
        <dbReference type="ChEBI" id="CHEBI:15377"/>
        <dbReference type="ChEBI" id="CHEBI:46252"/>
        <dbReference type="ChEBI" id="CHEBI:58453"/>
        <dbReference type="ChEBI" id="CHEBI:78346"/>
    </reaction>
</comment>
<gene>
    <name evidence="4" type="ORF">KSF_107960</name>
</gene>